<evidence type="ECO:0000313" key="7">
    <source>
        <dbReference type="Proteomes" id="UP001353858"/>
    </source>
</evidence>
<keyword evidence="3" id="KW-0808">Transferase</keyword>
<feature type="chain" id="PRO_5043050114" description="UDP-glucuronosyltransferase" evidence="5">
    <location>
        <begin position="20"/>
        <end position="2007"/>
    </location>
</feature>
<keyword evidence="2" id="KW-0328">Glycosyltransferase</keyword>
<keyword evidence="4" id="KW-1133">Transmembrane helix</keyword>
<dbReference type="PANTHER" id="PTHR48043">
    <property type="entry name" value="EG:EG0003.4 PROTEIN-RELATED"/>
    <property type="match status" value="1"/>
</dbReference>
<sequence length="2007" mass="230656">MVLKTLIVVFLVTVEVSDSARILGVVPIPSYSHQVVFRPIWKELSTRGHQVVTITTDPIKDPSLVNLTEIDIKSTYDVWNKNIVNFTTTTPLKSFFAIVETILNVSEHILGHRDVQNLIKNETEYFDVVIVEYTLMSPLAFAKRFKAPLIVGSSMDGFIELHHLMGNPIHFMLYPICILPVHYDLSFTERILVAMFNLFSKLTMMGFIATEDNKVRKFFGNGYPSVTELAKNISLVLSNSDPIFHKVKPLLPTTVEFGGGTHRVAPQPLPEELKKMLDSAKYGFIYFSLGSNVKSKFLSEHTRGVMMQTFTELPYTILWKFEDDKLPNKPANVFTSKWFPQQDILKHPNIKLFITQGGLQSIDEAIYDYVPMLIMPFFGDQRFNAYRMVAKGCALSIDYETMTKEEFKAAILEVINNPKYKNRIMELSKLAQDQPMTGIEKAVWWIEYVIRHKGTAHLRSPYLDMPAYQYYYLDMIAVFGLAILILLGILVALMKLLIKVLSLLFYRKTKAKVDDSARILGVVPTPSYSHQVAFRPIWKELSLRGHQVVIVTTDPINDPSLVNLTEIDIGSAYDLWNNNIAEITSTNPLKSLFLMLETISNVHKQILSHRDVENLIKNKTEYFDVVIIEYTSRSMFAFANRFQAPLIVGSSLDATVEMHYLMGNPIHSMLYPSYLLPVHQNMSFFERVLATLFHQVLFKLIMREYYIDQNNNIKTFFGDDYPSAAEIDQNISLMLTNSDPIFHKVKPLVPTIVEFGGGTHRVAPKPLPTELKRILDAAENGFIYFSLGSNVRSKFLSEHIRSVIMKTFAELPYTILWKFEDDHLPNKSSNVITSKWLPQQDILKHPKIKLFITQGGLQSMDEALYDHVPMLVMPVFADQRFNAYRIVAKGCAVLIDYQTMTKDDFKKAILEVIDNPKYKNRIIELTKLVQDQPMSGIEKAIWWIEYVIRHNGTAHLRSPYLDMPAYQFFYLDMIAVNDIDYIKFLSKGFISKNHHVISHYSSNAMDQKTLSVAFLLIVKFSDSARILGIVPVPCHSHQVALRPLWKELSLKGHQVVTITTDPINDPSMVNLTEIDINFAYNLWNHNIADITSTNPLKSLFIMVETMCNVNQQILSHRDVNNLLKNETEYFDVVIAEYSLHSMFAFAKRFKVPLIVASSLDGSVEMHHIMGNPIHSMLYPYFLLPVHQKLSFSERILVALYNLFYSKLIMRDYLIQQNDIIKKFFGDDYPTVAEIEHNISLMLTNSDPIFYKVKPLVPTIIEFGGGTHRVAPKPLPKELKTILDSSENGFIYFSLGSNAKSKNLPEDTRNIIMETFAELPYTVLWKFENDTLPNKPINVITSKWLPQQDILKHPKIKLFITQGGLQSMDEALYDHVPMLVMPVFGDQRFNAYRMVSKGCAVMIDYQTMTKDDFKKAILEVINNPKYKNRIIELTKLVQDQPMSGIEKAIWWIEYVIRHNGTAHLRSPYLDMPAYQFFYLDMIAVFGLAILVLIMMDQKTLAVALLLVFEFGDCARILGVVPTPCYSHQVVFRPIWKELSLRGHQVVTLTTDPIKDPNLVNLTEIDLNFVYDVWNKNLPDMATTNPLQSFLVTMEAMFTFNEHVLAHSDVQNLIKNETEYFDVVIVEYGLLSMLAFAERFKAPLVLGSSLETTIEIHYLMGNPIHFMIHPHYILPVHHDLFLTERVFVLLFNLFSPLILWNYNVVQDDKVKRFFGDGYPSVTELVRNISLVLTNSDPIFYKVKPLLPTIVEFGGGTHRVASKPLPEELKTILDSTEEGFIYFSLGSTVKSKFLSKRTRSVIMETFAELPYTVLWKFEDDNLINKPDNVITSKWFPQQDIFKHPKIKLFITQGGLQSMDEAVYEHVPMLVMPFFGDQSFNAYRMIAKGCALLVDYQTMTKESFKKAILEVIINPKYKNRIMELAKLAEDQPMNGIEKAVWWIEYVIRHKGTTHLRSPYLDMHAYQFLYLDVIATFGLAFLILIGVFVVVAKLLLKMLSVLFYRKFKLKLE</sequence>
<keyword evidence="7" id="KW-1185">Reference proteome</keyword>
<feature type="transmembrane region" description="Helical" evidence="4">
    <location>
        <begin position="470"/>
        <end position="498"/>
    </location>
</feature>
<dbReference type="InterPro" id="IPR002213">
    <property type="entry name" value="UDP_glucos_trans"/>
</dbReference>
<evidence type="ECO:0000256" key="3">
    <source>
        <dbReference type="ARBA" id="ARBA00022679"/>
    </source>
</evidence>
<dbReference type="InterPro" id="IPR035595">
    <property type="entry name" value="UDP_glycos_trans_CS"/>
</dbReference>
<dbReference type="Pfam" id="PF00201">
    <property type="entry name" value="UDPGT"/>
    <property type="match status" value="4"/>
</dbReference>
<feature type="transmembrane region" description="Helical" evidence="4">
    <location>
        <begin position="1475"/>
        <end position="1494"/>
    </location>
</feature>
<keyword evidence="5" id="KW-0732">Signal</keyword>
<evidence type="ECO:0000256" key="4">
    <source>
        <dbReference type="SAM" id="Phobius"/>
    </source>
</evidence>
<evidence type="ECO:0000256" key="1">
    <source>
        <dbReference type="ARBA" id="ARBA00009995"/>
    </source>
</evidence>
<dbReference type="PANTHER" id="PTHR48043:SF159">
    <property type="entry name" value="EG:EG0003.4 PROTEIN-RELATED"/>
    <property type="match status" value="1"/>
</dbReference>
<feature type="transmembrane region" description="Helical" evidence="4">
    <location>
        <begin position="1963"/>
        <end position="1991"/>
    </location>
</feature>
<evidence type="ECO:0008006" key="8">
    <source>
        <dbReference type="Google" id="ProtNLM"/>
    </source>
</evidence>
<dbReference type="EMBL" id="JARPUR010000007">
    <property type="protein sequence ID" value="KAK4872661.1"/>
    <property type="molecule type" value="Genomic_DNA"/>
</dbReference>
<comment type="similarity">
    <text evidence="1">Belongs to the UDP-glycosyltransferase family.</text>
</comment>
<dbReference type="Gene3D" id="3.40.50.2000">
    <property type="entry name" value="Glycogen Phosphorylase B"/>
    <property type="match status" value="4"/>
</dbReference>
<keyword evidence="4" id="KW-0472">Membrane</keyword>
<dbReference type="InterPro" id="IPR050271">
    <property type="entry name" value="UDP-glycosyltransferase"/>
</dbReference>
<keyword evidence="4" id="KW-0812">Transmembrane</keyword>
<protein>
    <recommendedName>
        <fullName evidence="8">UDP-glucuronosyltransferase</fullName>
    </recommendedName>
</protein>
<accession>A0AAN7P292</accession>
<evidence type="ECO:0000313" key="6">
    <source>
        <dbReference type="EMBL" id="KAK4872661.1"/>
    </source>
</evidence>
<dbReference type="FunFam" id="3.40.50.2000:FF:000050">
    <property type="entry name" value="UDP-glucuronosyltransferase"/>
    <property type="match status" value="4"/>
</dbReference>
<organism evidence="6 7">
    <name type="scientific">Aquatica leii</name>
    <dbReference type="NCBI Taxonomy" id="1421715"/>
    <lineage>
        <taxon>Eukaryota</taxon>
        <taxon>Metazoa</taxon>
        <taxon>Ecdysozoa</taxon>
        <taxon>Arthropoda</taxon>
        <taxon>Hexapoda</taxon>
        <taxon>Insecta</taxon>
        <taxon>Pterygota</taxon>
        <taxon>Neoptera</taxon>
        <taxon>Endopterygota</taxon>
        <taxon>Coleoptera</taxon>
        <taxon>Polyphaga</taxon>
        <taxon>Elateriformia</taxon>
        <taxon>Elateroidea</taxon>
        <taxon>Lampyridae</taxon>
        <taxon>Luciolinae</taxon>
        <taxon>Aquatica</taxon>
    </lineage>
</organism>
<comment type="caution">
    <text evidence="6">The sequence shown here is derived from an EMBL/GenBank/DDBJ whole genome shotgun (WGS) entry which is preliminary data.</text>
</comment>
<dbReference type="SUPFAM" id="SSF53756">
    <property type="entry name" value="UDP-Glycosyltransferase/glycogen phosphorylase"/>
    <property type="match status" value="4"/>
</dbReference>
<dbReference type="GO" id="GO:0008194">
    <property type="term" value="F:UDP-glycosyltransferase activity"/>
    <property type="evidence" value="ECO:0007669"/>
    <property type="project" value="InterPro"/>
</dbReference>
<evidence type="ECO:0000256" key="2">
    <source>
        <dbReference type="ARBA" id="ARBA00022676"/>
    </source>
</evidence>
<proteinExistence type="inferred from homology"/>
<name>A0AAN7P292_9COLE</name>
<dbReference type="CDD" id="cd03784">
    <property type="entry name" value="GT1_Gtf-like"/>
    <property type="match status" value="4"/>
</dbReference>
<reference evidence="7" key="1">
    <citation type="submission" date="2023-01" db="EMBL/GenBank/DDBJ databases">
        <title>Key to firefly adult light organ development and bioluminescence: homeobox transcription factors regulate luciferase expression and transportation to peroxisome.</title>
        <authorList>
            <person name="Fu X."/>
        </authorList>
    </citation>
    <scope>NUCLEOTIDE SEQUENCE [LARGE SCALE GENOMIC DNA]</scope>
</reference>
<evidence type="ECO:0000256" key="5">
    <source>
        <dbReference type="SAM" id="SignalP"/>
    </source>
</evidence>
<dbReference type="PROSITE" id="PS00375">
    <property type="entry name" value="UDPGT"/>
    <property type="match status" value="3"/>
</dbReference>
<feature type="signal peptide" evidence="5">
    <location>
        <begin position="1"/>
        <end position="19"/>
    </location>
</feature>
<gene>
    <name evidence="6" type="ORF">RN001_014690</name>
</gene>
<dbReference type="Proteomes" id="UP001353858">
    <property type="component" value="Unassembled WGS sequence"/>
</dbReference>